<proteinExistence type="predicted"/>
<dbReference type="AlphaFoldDB" id="A0A0E9WA58"/>
<reference evidence="1" key="1">
    <citation type="submission" date="2014-11" db="EMBL/GenBank/DDBJ databases">
        <authorList>
            <person name="Amaro Gonzalez C."/>
        </authorList>
    </citation>
    <scope>NUCLEOTIDE SEQUENCE</scope>
</reference>
<reference evidence="1" key="2">
    <citation type="journal article" date="2015" name="Fish Shellfish Immunol.">
        <title>Early steps in the European eel (Anguilla anguilla)-Vibrio vulnificus interaction in the gills: Role of the RtxA13 toxin.</title>
        <authorList>
            <person name="Callol A."/>
            <person name="Pajuelo D."/>
            <person name="Ebbesson L."/>
            <person name="Teles M."/>
            <person name="MacKenzie S."/>
            <person name="Amaro C."/>
        </authorList>
    </citation>
    <scope>NUCLEOTIDE SEQUENCE</scope>
</reference>
<evidence type="ECO:0000313" key="1">
    <source>
        <dbReference type="EMBL" id="JAH86460.1"/>
    </source>
</evidence>
<dbReference type="EMBL" id="GBXM01022117">
    <property type="protein sequence ID" value="JAH86460.1"/>
    <property type="molecule type" value="Transcribed_RNA"/>
</dbReference>
<sequence>MTLNSDGRGGKREKIMRNYVVLCNQKNLSMVGENSQSYSY</sequence>
<organism evidence="1">
    <name type="scientific">Anguilla anguilla</name>
    <name type="common">European freshwater eel</name>
    <name type="synonym">Muraena anguilla</name>
    <dbReference type="NCBI Taxonomy" id="7936"/>
    <lineage>
        <taxon>Eukaryota</taxon>
        <taxon>Metazoa</taxon>
        <taxon>Chordata</taxon>
        <taxon>Craniata</taxon>
        <taxon>Vertebrata</taxon>
        <taxon>Euteleostomi</taxon>
        <taxon>Actinopterygii</taxon>
        <taxon>Neopterygii</taxon>
        <taxon>Teleostei</taxon>
        <taxon>Anguilliformes</taxon>
        <taxon>Anguillidae</taxon>
        <taxon>Anguilla</taxon>
    </lineage>
</organism>
<protein>
    <submittedName>
        <fullName evidence="1">Uncharacterized protein</fullName>
    </submittedName>
</protein>
<name>A0A0E9WA58_ANGAN</name>
<accession>A0A0E9WA58</accession>